<dbReference type="Gene3D" id="3.20.20.30">
    <property type="entry name" value="Luciferase-like domain"/>
    <property type="match status" value="1"/>
</dbReference>
<protein>
    <submittedName>
        <fullName evidence="10">Luciferase</fullName>
    </submittedName>
</protein>
<keyword evidence="8" id="KW-0472">Membrane</keyword>
<dbReference type="PROSITE" id="PS00217">
    <property type="entry name" value="SUGAR_TRANSPORT_2"/>
    <property type="match status" value="1"/>
</dbReference>
<keyword evidence="7" id="KW-0503">Monooxygenase</keyword>
<reference evidence="10 11" key="1">
    <citation type="submission" date="2021-01" db="EMBL/GenBank/DDBJ databases">
        <title>Whole genome shotgun sequence of Plantactinospora endophytica NBRC 110450.</title>
        <authorList>
            <person name="Komaki H."/>
            <person name="Tamura T."/>
        </authorList>
    </citation>
    <scope>NUCLEOTIDE SEQUENCE [LARGE SCALE GENOMIC DNA]</scope>
    <source>
        <strain evidence="10 11">NBRC 110450</strain>
    </source>
</reference>
<dbReference type="Pfam" id="PF00296">
    <property type="entry name" value="Bac_luciferase"/>
    <property type="match status" value="1"/>
</dbReference>
<organism evidence="10 11">
    <name type="scientific">Plantactinospora endophytica</name>
    <dbReference type="NCBI Taxonomy" id="673535"/>
    <lineage>
        <taxon>Bacteria</taxon>
        <taxon>Bacillati</taxon>
        <taxon>Actinomycetota</taxon>
        <taxon>Actinomycetes</taxon>
        <taxon>Micromonosporales</taxon>
        <taxon>Micromonosporaceae</taxon>
        <taxon>Plantactinospora</taxon>
    </lineage>
</organism>
<evidence type="ECO:0000256" key="8">
    <source>
        <dbReference type="ARBA" id="ARBA00023136"/>
    </source>
</evidence>
<dbReference type="CDD" id="cd01097">
    <property type="entry name" value="Tetrahydromethanopterin_reductase"/>
    <property type="match status" value="1"/>
</dbReference>
<dbReference type="InterPro" id="IPR005829">
    <property type="entry name" value="Sugar_transporter_CS"/>
</dbReference>
<keyword evidence="4" id="KW-0812">Transmembrane</keyword>
<dbReference type="Proteomes" id="UP000646749">
    <property type="component" value="Unassembled WGS sequence"/>
</dbReference>
<sequence>MLQVMRVGIVILPDQRWSAAERRWRQAEEWGFDHAWTYDHLGWRDLVDGPWFDAMGTLTSAAMVTSRIRLGTLVASPNFRHPVQFTRQVTALDDVSDGRLLLGLGAGGIGFDSAVLGGETLSPRHRVDRFAEFTELLDLLLREDGVSWRGDYYAAVDARSNPGCVQTPRVPFVVAANGPRSLRLAARYGQGWVTTGLRDGDDVSAWWRSVADLSARMDEVLAAAGRDPGTLDRYLSLDSAPVFSLSSVGQFTDAVGRAAELGFTDVVVHWPRESSWYAGDEAVLAEVATEVLPGLPGRH</sequence>
<evidence type="ECO:0000256" key="5">
    <source>
        <dbReference type="ARBA" id="ARBA00022989"/>
    </source>
</evidence>
<keyword evidence="6" id="KW-0560">Oxidoreductase</keyword>
<evidence type="ECO:0000256" key="1">
    <source>
        <dbReference type="ARBA" id="ARBA00004141"/>
    </source>
</evidence>
<dbReference type="PANTHER" id="PTHR42847">
    <property type="entry name" value="ALKANESULFONATE MONOOXYGENASE"/>
    <property type="match status" value="1"/>
</dbReference>
<name>A0ABQ4EA48_9ACTN</name>
<feature type="domain" description="Luciferase-like" evidence="9">
    <location>
        <begin position="5"/>
        <end position="236"/>
    </location>
</feature>
<evidence type="ECO:0000256" key="7">
    <source>
        <dbReference type="ARBA" id="ARBA00023033"/>
    </source>
</evidence>
<dbReference type="PANTHER" id="PTHR42847:SF4">
    <property type="entry name" value="ALKANESULFONATE MONOOXYGENASE-RELATED"/>
    <property type="match status" value="1"/>
</dbReference>
<keyword evidence="11" id="KW-1185">Reference proteome</keyword>
<comment type="subcellular location">
    <subcellularLocation>
        <location evidence="1">Membrane</location>
        <topology evidence="1">Multi-pass membrane protein</topology>
    </subcellularLocation>
</comment>
<dbReference type="InterPro" id="IPR036661">
    <property type="entry name" value="Luciferase-like_sf"/>
</dbReference>
<evidence type="ECO:0000256" key="4">
    <source>
        <dbReference type="ARBA" id="ARBA00022692"/>
    </source>
</evidence>
<accession>A0ABQ4EA48</accession>
<evidence type="ECO:0000256" key="2">
    <source>
        <dbReference type="ARBA" id="ARBA00022630"/>
    </source>
</evidence>
<evidence type="ECO:0000256" key="6">
    <source>
        <dbReference type="ARBA" id="ARBA00023002"/>
    </source>
</evidence>
<dbReference type="InterPro" id="IPR011251">
    <property type="entry name" value="Luciferase-like_dom"/>
</dbReference>
<evidence type="ECO:0000256" key="3">
    <source>
        <dbReference type="ARBA" id="ARBA00022643"/>
    </source>
</evidence>
<dbReference type="InterPro" id="IPR050172">
    <property type="entry name" value="SsuD_RutA_monooxygenase"/>
</dbReference>
<gene>
    <name evidence="10" type="ORF">Pen02_65340</name>
</gene>
<keyword evidence="2" id="KW-0285">Flavoprotein</keyword>
<evidence type="ECO:0000313" key="10">
    <source>
        <dbReference type="EMBL" id="GIG91598.1"/>
    </source>
</evidence>
<keyword evidence="5" id="KW-1133">Transmembrane helix</keyword>
<dbReference type="EMBL" id="BONW01000039">
    <property type="protein sequence ID" value="GIG91598.1"/>
    <property type="molecule type" value="Genomic_DNA"/>
</dbReference>
<evidence type="ECO:0000259" key="9">
    <source>
        <dbReference type="Pfam" id="PF00296"/>
    </source>
</evidence>
<keyword evidence="3" id="KW-0288">FMN</keyword>
<dbReference type="SUPFAM" id="SSF51679">
    <property type="entry name" value="Bacterial luciferase-like"/>
    <property type="match status" value="1"/>
</dbReference>
<evidence type="ECO:0000313" key="11">
    <source>
        <dbReference type="Proteomes" id="UP000646749"/>
    </source>
</evidence>
<comment type="caution">
    <text evidence="10">The sequence shown here is derived from an EMBL/GenBank/DDBJ whole genome shotgun (WGS) entry which is preliminary data.</text>
</comment>
<proteinExistence type="predicted"/>